<sequence length="95" mass="10341">MSEHGQPVACISPEGSRSTASLVLMLTKQTPWRLESESLGLVITRRVTAGGVEHRVDVRLLLKKEEKRNGEVYVGHATKCVVSSGFSVVSGVLFF</sequence>
<gene>
    <name evidence="1" type="ORF">YALI1_F16376g</name>
</gene>
<organism evidence="1 2">
    <name type="scientific">Yarrowia lipolytica</name>
    <name type="common">Candida lipolytica</name>
    <dbReference type="NCBI Taxonomy" id="4952"/>
    <lineage>
        <taxon>Eukaryota</taxon>
        <taxon>Fungi</taxon>
        <taxon>Dikarya</taxon>
        <taxon>Ascomycota</taxon>
        <taxon>Saccharomycotina</taxon>
        <taxon>Dipodascomycetes</taxon>
        <taxon>Dipodascales</taxon>
        <taxon>Dipodascales incertae sedis</taxon>
        <taxon>Yarrowia</taxon>
    </lineage>
</organism>
<dbReference type="GeneID" id="94583945"/>
<evidence type="ECO:0000313" key="1">
    <source>
        <dbReference type="EMBL" id="AOW07059.1"/>
    </source>
</evidence>
<reference evidence="1 2" key="1">
    <citation type="journal article" date="2016" name="PLoS ONE">
        <title>Sequence Assembly of Yarrowia lipolytica Strain W29/CLIB89 Shows Transposable Element Diversity.</title>
        <authorList>
            <person name="Magnan C."/>
            <person name="Yu J."/>
            <person name="Chang I."/>
            <person name="Jahn E."/>
            <person name="Kanomata Y."/>
            <person name="Wu J."/>
            <person name="Zeller M."/>
            <person name="Oakes M."/>
            <person name="Baldi P."/>
            <person name="Sandmeyer S."/>
        </authorList>
    </citation>
    <scope>NUCLEOTIDE SEQUENCE [LARGE SCALE GENOMIC DNA]</scope>
    <source>
        <strain evidence="2">CLIB89(W29)</strain>
    </source>
</reference>
<proteinExistence type="predicted"/>
<dbReference type="AlphaFoldDB" id="A0A1D8NN75"/>
<dbReference type="Proteomes" id="UP000182444">
    <property type="component" value="Chromosome 1F"/>
</dbReference>
<name>A0A1D8NN75_YARLL</name>
<dbReference type="RefSeq" id="XP_068139461.1">
    <property type="nucleotide sequence ID" value="XM_068283360.1"/>
</dbReference>
<accession>A0A1D8NN75</accession>
<evidence type="ECO:0000313" key="2">
    <source>
        <dbReference type="Proteomes" id="UP000182444"/>
    </source>
</evidence>
<protein>
    <submittedName>
        <fullName evidence="1">Uncharacterized protein</fullName>
    </submittedName>
</protein>
<dbReference type="EMBL" id="CP017558">
    <property type="protein sequence ID" value="AOW07059.1"/>
    <property type="molecule type" value="Genomic_DNA"/>
</dbReference>
<dbReference type="VEuPathDB" id="FungiDB:YALI1_F16376g"/>